<dbReference type="Gene3D" id="1.10.8.60">
    <property type="match status" value="1"/>
</dbReference>
<dbReference type="OrthoDB" id="5295356at2"/>
<protein>
    <submittedName>
        <fullName evidence="2">DnaA regulatory inactivator Hda</fullName>
    </submittedName>
</protein>
<evidence type="ECO:0000313" key="2">
    <source>
        <dbReference type="EMBL" id="PZD79770.1"/>
    </source>
</evidence>
<dbReference type="InterPro" id="IPR027417">
    <property type="entry name" value="P-loop_NTPase"/>
</dbReference>
<name>A0A2W1K031_ACIFR</name>
<dbReference type="NCBIfam" id="TIGR03420">
    <property type="entry name" value="DnaA_homol_Hda"/>
    <property type="match status" value="1"/>
</dbReference>
<dbReference type="RefSeq" id="WP_012536829.1">
    <property type="nucleotide sequence ID" value="NZ_AP025160.1"/>
</dbReference>
<dbReference type="GO" id="GO:0006270">
    <property type="term" value="P:DNA replication initiation"/>
    <property type="evidence" value="ECO:0007669"/>
    <property type="project" value="TreeGrafter"/>
</dbReference>
<sequence length="237" mass="26155">MMGNRQRILPLGVQAPATLEGYYPCPNAAALHAVLKLVAEPQGLCLYLYGPGGVGKSHLLLGAASALAGWTPYMDCGDVPQLFNRIKDLEGFSSLVAAPLLCLDNIEVWAGQRDKETFLFDLYNERMSNGRPMLLAGRAAPRFLDWALPDWASRASACLQVALRLPDDTERMAILQEMAQRRGLQIGVEAAHYLLRHHARDPRTLDGLLTILDAGSWEHQREVTIPFIRLCLGAEKP</sequence>
<evidence type="ECO:0000259" key="1">
    <source>
        <dbReference type="Pfam" id="PF22688"/>
    </source>
</evidence>
<organism evidence="2 3">
    <name type="scientific">Acidithiobacillus ferrooxidans</name>
    <name type="common">Thiobacillus ferrooxidans</name>
    <dbReference type="NCBI Taxonomy" id="920"/>
    <lineage>
        <taxon>Bacteria</taxon>
        <taxon>Pseudomonadati</taxon>
        <taxon>Pseudomonadota</taxon>
        <taxon>Acidithiobacillia</taxon>
        <taxon>Acidithiobacillales</taxon>
        <taxon>Acidithiobacillaceae</taxon>
        <taxon>Acidithiobacillus</taxon>
    </lineage>
</organism>
<dbReference type="EMBL" id="QKQP01000013">
    <property type="protein sequence ID" value="PZD79770.1"/>
    <property type="molecule type" value="Genomic_DNA"/>
</dbReference>
<reference evidence="2 3" key="1">
    <citation type="submission" date="2018-06" db="EMBL/GenBank/DDBJ databases">
        <title>Draft sequence of Acidithiobacillus ferrooxidans CCM 4253.</title>
        <authorList>
            <person name="Moya-Beltran A."/>
            <person name="Castro M."/>
            <person name="Covarrubias P.C."/>
            <person name="Issotta F."/>
            <person name="Janiczek O."/>
            <person name="Mandl M."/>
            <person name="Kucera J."/>
            <person name="Quatrini R."/>
        </authorList>
    </citation>
    <scope>NUCLEOTIDE SEQUENCE [LARGE SCALE GENOMIC DNA]</scope>
    <source>
        <strain evidence="2 3">CCM 4253</strain>
    </source>
</reference>
<dbReference type="PANTHER" id="PTHR30050">
    <property type="entry name" value="CHROMOSOMAL REPLICATION INITIATOR PROTEIN DNAA"/>
    <property type="match status" value="1"/>
</dbReference>
<dbReference type="AlphaFoldDB" id="A0A2W1K031"/>
<dbReference type="GeneID" id="65281056"/>
<evidence type="ECO:0000313" key="3">
    <source>
        <dbReference type="Proteomes" id="UP000248886"/>
    </source>
</evidence>
<gene>
    <name evidence="2" type="primary">hda</name>
    <name evidence="2" type="ORF">DN052_16255</name>
</gene>
<proteinExistence type="predicted"/>
<accession>A0A2W1K031</accession>
<feature type="domain" description="Hda lid" evidence="1">
    <location>
        <begin position="168"/>
        <end position="232"/>
    </location>
</feature>
<dbReference type="InterPro" id="IPR017788">
    <property type="entry name" value="Hda"/>
</dbReference>
<dbReference type="SUPFAM" id="SSF52540">
    <property type="entry name" value="P-loop containing nucleoside triphosphate hydrolases"/>
    <property type="match status" value="1"/>
</dbReference>
<dbReference type="InterPro" id="IPR055199">
    <property type="entry name" value="Hda_lid"/>
</dbReference>
<dbReference type="Proteomes" id="UP000248886">
    <property type="component" value="Unassembled WGS sequence"/>
</dbReference>
<dbReference type="GO" id="GO:0032297">
    <property type="term" value="P:negative regulation of DNA-templated DNA replication initiation"/>
    <property type="evidence" value="ECO:0007669"/>
    <property type="project" value="InterPro"/>
</dbReference>
<comment type="caution">
    <text evidence="2">The sequence shown here is derived from an EMBL/GenBank/DDBJ whole genome shotgun (WGS) entry which is preliminary data.</text>
</comment>
<dbReference type="Gene3D" id="3.40.50.300">
    <property type="entry name" value="P-loop containing nucleotide triphosphate hydrolases"/>
    <property type="match status" value="1"/>
</dbReference>
<dbReference type="Pfam" id="PF22688">
    <property type="entry name" value="Hda_lid"/>
    <property type="match status" value="1"/>
</dbReference>
<dbReference type="PANTHER" id="PTHR30050:SF5">
    <property type="entry name" value="DNAA REGULATORY INACTIVATOR HDA"/>
    <property type="match status" value="1"/>
</dbReference>